<evidence type="ECO:0000313" key="11">
    <source>
        <dbReference type="EMBL" id="TYK10035.1"/>
    </source>
</evidence>
<evidence type="ECO:0000256" key="9">
    <source>
        <dbReference type="RuleBase" id="RU004336"/>
    </source>
</evidence>
<evidence type="ECO:0000256" key="6">
    <source>
        <dbReference type="ARBA" id="ARBA00033335"/>
    </source>
</evidence>
<dbReference type="Proteomes" id="UP000321393">
    <property type="component" value="Unassembled WGS sequence"/>
</dbReference>
<dbReference type="InterPro" id="IPR000490">
    <property type="entry name" value="Glyco_hydro_17"/>
</dbReference>
<dbReference type="EMBL" id="SSTE01008412">
    <property type="protein sequence ID" value="KAA0055784.1"/>
    <property type="molecule type" value="Genomic_DNA"/>
</dbReference>
<evidence type="ECO:0000313" key="12">
    <source>
        <dbReference type="Proteomes" id="UP000321393"/>
    </source>
</evidence>
<proteinExistence type="inferred from homology"/>
<dbReference type="GO" id="GO:0042973">
    <property type="term" value="F:glucan endo-1,3-beta-D-glucosidase activity"/>
    <property type="evidence" value="ECO:0007669"/>
    <property type="project" value="UniProtKB-EC"/>
</dbReference>
<name>A0A5A7UKS6_CUCMM</name>
<evidence type="ECO:0000313" key="13">
    <source>
        <dbReference type="Proteomes" id="UP000321947"/>
    </source>
</evidence>
<evidence type="ECO:0000256" key="7">
    <source>
        <dbReference type="ARBA" id="ARBA00033417"/>
    </source>
</evidence>
<evidence type="ECO:0000256" key="8">
    <source>
        <dbReference type="RuleBase" id="RU004335"/>
    </source>
</evidence>
<reference evidence="12 13" key="1">
    <citation type="submission" date="2019-08" db="EMBL/GenBank/DDBJ databases">
        <title>Draft genome sequences of two oriental melons (Cucumis melo L. var makuwa).</title>
        <authorList>
            <person name="Kwon S.-Y."/>
        </authorList>
    </citation>
    <scope>NUCLEOTIDE SEQUENCE [LARGE SCALE GENOMIC DNA]</scope>
    <source>
        <strain evidence="13">cv. Chang Bougi</strain>
        <strain evidence="12">cv. SW 3</strain>
        <tissue evidence="10">Leaf</tissue>
    </source>
</reference>
<comment type="catalytic activity">
    <reaction evidence="1">
        <text>Hydrolysis of (1-&gt;3)-beta-D-glucosidic linkages in (1-&gt;3)-beta-D-glucans.</text>
        <dbReference type="EC" id="3.2.1.39"/>
    </reaction>
</comment>
<evidence type="ECO:0000256" key="1">
    <source>
        <dbReference type="ARBA" id="ARBA00000382"/>
    </source>
</evidence>
<evidence type="ECO:0000256" key="3">
    <source>
        <dbReference type="ARBA" id="ARBA00012780"/>
    </source>
</evidence>
<evidence type="ECO:0000256" key="4">
    <source>
        <dbReference type="ARBA" id="ARBA00022801"/>
    </source>
</evidence>
<evidence type="ECO:0000256" key="5">
    <source>
        <dbReference type="ARBA" id="ARBA00023295"/>
    </source>
</evidence>
<dbReference type="GO" id="GO:0005975">
    <property type="term" value="P:carbohydrate metabolic process"/>
    <property type="evidence" value="ECO:0007669"/>
    <property type="project" value="InterPro"/>
</dbReference>
<dbReference type="STRING" id="1194695.A0A5A7UKS6"/>
<gene>
    <name evidence="11" type="ORF">E5676_scaffold16G001680</name>
    <name evidence="10" type="ORF">E6C27_scaffold181G001710</name>
</gene>
<comment type="similarity">
    <text evidence="2 8">Belongs to the glycosyl hydrolase 17 family.</text>
</comment>
<dbReference type="EMBL" id="SSTD01011206">
    <property type="protein sequence ID" value="TYK10035.1"/>
    <property type="molecule type" value="Genomic_DNA"/>
</dbReference>
<accession>A0A5A7UKS6</accession>
<dbReference type="Gene3D" id="3.20.20.80">
    <property type="entry name" value="Glycosidases"/>
    <property type="match status" value="1"/>
</dbReference>
<dbReference type="OrthoDB" id="941679at2759"/>
<organism evidence="10 12">
    <name type="scientific">Cucumis melo var. makuwa</name>
    <name type="common">Oriental melon</name>
    <dbReference type="NCBI Taxonomy" id="1194695"/>
    <lineage>
        <taxon>Eukaryota</taxon>
        <taxon>Viridiplantae</taxon>
        <taxon>Streptophyta</taxon>
        <taxon>Embryophyta</taxon>
        <taxon>Tracheophyta</taxon>
        <taxon>Spermatophyta</taxon>
        <taxon>Magnoliopsida</taxon>
        <taxon>eudicotyledons</taxon>
        <taxon>Gunneridae</taxon>
        <taxon>Pentapetalae</taxon>
        <taxon>rosids</taxon>
        <taxon>fabids</taxon>
        <taxon>Cucurbitales</taxon>
        <taxon>Cucurbitaceae</taxon>
        <taxon>Benincaseae</taxon>
        <taxon>Cucumis</taxon>
    </lineage>
</organism>
<dbReference type="Pfam" id="PF00332">
    <property type="entry name" value="Glyco_hydro_17"/>
    <property type="match status" value="1"/>
</dbReference>
<dbReference type="AlphaFoldDB" id="A0A5A7UKS6"/>
<evidence type="ECO:0000256" key="2">
    <source>
        <dbReference type="ARBA" id="ARBA00008773"/>
    </source>
</evidence>
<evidence type="ECO:0000313" key="10">
    <source>
        <dbReference type="EMBL" id="KAA0055784.1"/>
    </source>
</evidence>
<dbReference type="EC" id="3.2.1.39" evidence="3"/>
<protein>
    <recommendedName>
        <fullName evidence="3">glucan endo-1,3-beta-D-glucosidase</fullName>
        <ecNumber evidence="3">3.2.1.39</ecNumber>
    </recommendedName>
    <alternativeName>
        <fullName evidence="6">(1-&gt;3)-beta-glucan endohydrolase</fullName>
    </alternativeName>
    <alternativeName>
        <fullName evidence="7">Beta-1,3-endoglucanase</fullName>
    </alternativeName>
</protein>
<dbReference type="InterPro" id="IPR044965">
    <property type="entry name" value="Glyco_hydro_17_plant"/>
</dbReference>
<comment type="caution">
    <text evidence="10">The sequence shown here is derived from an EMBL/GenBank/DDBJ whole genome shotgun (WGS) entry which is preliminary data.</text>
</comment>
<sequence length="329" mass="36798">MASILMPTSLVRAHDVLLGAYYGLSGNNLPPPWKVVHLCEKYNIRRIRLDIPTVDVLTAFRGSNIDLSFSVPNDMLTDMATNKALVEEWFNTYIKPFVDDFKINYIIVGDKAVPGLDNFILPVMMSLQDLLNANYFGQVKLTTLVGYNAALVSQDPPSSGVFNPTVRENMRGILKFLAEEGSALMVSVFPHRQYKSNGGMSLNYAALKETKPVVEDGELKYSNLFDAMMDAFYAAIEKETIGEVTLVVGETGWPTCGDNHEIETLDIAKQYNNKFKSHISSGKGTPRKPNVYLEGFIQSLFNENQKPEGESQCFGVFDVNMNPIYSLFW</sequence>
<dbReference type="SUPFAM" id="SSF51445">
    <property type="entry name" value="(Trans)glycosidases"/>
    <property type="match status" value="1"/>
</dbReference>
<dbReference type="PANTHER" id="PTHR32227">
    <property type="entry name" value="GLUCAN ENDO-1,3-BETA-GLUCOSIDASE BG1-RELATED-RELATED"/>
    <property type="match status" value="1"/>
</dbReference>
<dbReference type="PROSITE" id="PS00587">
    <property type="entry name" value="GLYCOSYL_HYDROL_F17"/>
    <property type="match status" value="1"/>
</dbReference>
<keyword evidence="5 9" id="KW-0326">Glycosidase</keyword>
<dbReference type="Proteomes" id="UP000321947">
    <property type="component" value="Unassembled WGS sequence"/>
</dbReference>
<dbReference type="InterPro" id="IPR017853">
    <property type="entry name" value="GH"/>
</dbReference>
<keyword evidence="4 9" id="KW-0378">Hydrolase</keyword>